<accession>A0ABS5LGF4</accession>
<feature type="transmembrane region" description="Helical" evidence="1">
    <location>
        <begin position="267"/>
        <end position="287"/>
    </location>
</feature>
<comment type="caution">
    <text evidence="2">The sequence shown here is derived from an EMBL/GenBank/DDBJ whole genome shotgun (WGS) entry which is preliminary data.</text>
</comment>
<feature type="transmembrane region" description="Helical" evidence="1">
    <location>
        <begin position="100"/>
        <end position="118"/>
    </location>
</feature>
<dbReference type="Pfam" id="PF14897">
    <property type="entry name" value="EpsG"/>
    <property type="match status" value="1"/>
</dbReference>
<feature type="transmembrane region" description="Helical" evidence="1">
    <location>
        <begin position="243"/>
        <end position="260"/>
    </location>
</feature>
<organism evidence="2 3">
    <name type="scientific">Metabacillus flavus</name>
    <dbReference type="NCBI Taxonomy" id="2823519"/>
    <lineage>
        <taxon>Bacteria</taxon>
        <taxon>Bacillati</taxon>
        <taxon>Bacillota</taxon>
        <taxon>Bacilli</taxon>
        <taxon>Bacillales</taxon>
        <taxon>Bacillaceae</taxon>
        <taxon>Metabacillus</taxon>
    </lineage>
</organism>
<gene>
    <name evidence="2" type="ORF">J9317_12880</name>
</gene>
<feature type="transmembrane region" description="Helical" evidence="1">
    <location>
        <begin position="202"/>
        <end position="223"/>
    </location>
</feature>
<dbReference type="RefSeq" id="WP_211559203.1">
    <property type="nucleotide sequence ID" value="NZ_JAGVRK010000001.1"/>
</dbReference>
<dbReference type="InterPro" id="IPR049458">
    <property type="entry name" value="EpsG-like"/>
</dbReference>
<keyword evidence="1" id="KW-0812">Transmembrane</keyword>
<sequence length="355" mass="40751">MTVLYLNLAAVSLLSLFSRYFSKPSIDNFREVKSNKSLIFAAGIILIAVSGLRSNIGDTYVYMENFQKENLTWGKILEEKDIGFGVLQMILQSMTHDPQVLIFTAALITNLLIVKVLYQYSRVIEISLFVYISSGMFLVSMNGLRQFLAASIIFAATTFLIRRKWLLYFLTILLASTIHQSAFILLPIYFLVNRKAWTKETFILLMLAALAVIGYGQFSSLLFSAIEDTQYAGYETFSEGGASYLRVIVNAAPVILAYFGRDKLRRVFPNCDIIVNMSILGLVFMIISTQNWIFARFSIYFGLYNLILISWIVKVFRPKDEKLIYYAIVICYSVYFYYEHVITLNMIYKSNFFSL</sequence>
<dbReference type="Proteomes" id="UP000682403">
    <property type="component" value="Unassembled WGS sequence"/>
</dbReference>
<evidence type="ECO:0000313" key="2">
    <source>
        <dbReference type="EMBL" id="MBS2969659.1"/>
    </source>
</evidence>
<name>A0ABS5LGF4_9BACI</name>
<protein>
    <submittedName>
        <fullName evidence="2">EpsG family protein</fullName>
    </submittedName>
</protein>
<feature type="transmembrane region" description="Helical" evidence="1">
    <location>
        <begin position="293"/>
        <end position="316"/>
    </location>
</feature>
<keyword evidence="1" id="KW-0472">Membrane</keyword>
<feature type="transmembrane region" description="Helical" evidence="1">
    <location>
        <begin position="167"/>
        <end position="190"/>
    </location>
</feature>
<proteinExistence type="predicted"/>
<feature type="transmembrane region" description="Helical" evidence="1">
    <location>
        <begin position="130"/>
        <end position="161"/>
    </location>
</feature>
<dbReference type="EMBL" id="JAGVRK010000001">
    <property type="protein sequence ID" value="MBS2969659.1"/>
    <property type="molecule type" value="Genomic_DNA"/>
</dbReference>
<keyword evidence="1" id="KW-1133">Transmembrane helix</keyword>
<evidence type="ECO:0000256" key="1">
    <source>
        <dbReference type="SAM" id="Phobius"/>
    </source>
</evidence>
<feature type="transmembrane region" description="Helical" evidence="1">
    <location>
        <begin position="323"/>
        <end position="348"/>
    </location>
</feature>
<evidence type="ECO:0000313" key="3">
    <source>
        <dbReference type="Proteomes" id="UP000682403"/>
    </source>
</evidence>
<feature type="transmembrane region" description="Helical" evidence="1">
    <location>
        <begin position="38"/>
        <end position="56"/>
    </location>
</feature>
<reference evidence="2 3" key="1">
    <citation type="submission" date="2021-04" db="EMBL/GenBank/DDBJ databases">
        <title>Metabacillus sp. strain KIGAM252 whole genome sequence.</title>
        <authorList>
            <person name="Seo M.-J."/>
            <person name="Cho E.-S."/>
            <person name="Hwang C.Y."/>
            <person name="Yoon D.J."/>
        </authorList>
    </citation>
    <scope>NUCLEOTIDE SEQUENCE [LARGE SCALE GENOMIC DNA]</scope>
    <source>
        <strain evidence="2 3">KIGAM252</strain>
    </source>
</reference>
<feature type="transmembrane region" description="Helical" evidence="1">
    <location>
        <begin position="6"/>
        <end position="22"/>
    </location>
</feature>
<keyword evidence="3" id="KW-1185">Reference proteome</keyword>